<feature type="transmembrane region" description="Helical" evidence="7">
    <location>
        <begin position="351"/>
        <end position="378"/>
    </location>
</feature>
<organism evidence="12 13">
    <name type="scientific">Dyella telluris</name>
    <dbReference type="NCBI Taxonomy" id="2763498"/>
    <lineage>
        <taxon>Bacteria</taxon>
        <taxon>Pseudomonadati</taxon>
        <taxon>Pseudomonadota</taxon>
        <taxon>Gammaproteobacteria</taxon>
        <taxon>Lysobacterales</taxon>
        <taxon>Rhodanobacteraceae</taxon>
        <taxon>Dyella</taxon>
    </lineage>
</organism>
<evidence type="ECO:0000256" key="6">
    <source>
        <dbReference type="ARBA" id="ARBA00023136"/>
    </source>
</evidence>
<keyword evidence="6 7" id="KW-0472">Membrane</keyword>
<comment type="caution">
    <text evidence="7">Lacks conserved residue(s) required for the propagation of feature annotation.</text>
</comment>
<comment type="subunit">
    <text evidence="7">Homoheptamer.</text>
</comment>
<reference evidence="12 13" key="1">
    <citation type="submission" date="2020-08" db="EMBL/GenBank/DDBJ databases">
        <title>Dyella sp. G9 isolated from forest soil.</title>
        <authorList>
            <person name="Fu J."/>
            <person name="Qiu L."/>
        </authorList>
    </citation>
    <scope>NUCLEOTIDE SEQUENCE [LARGE SCALE GENOMIC DNA]</scope>
    <source>
        <strain evidence="12 13">G9</strain>
    </source>
</reference>
<feature type="compositionally biased region" description="Low complexity" evidence="8">
    <location>
        <begin position="36"/>
        <end position="52"/>
    </location>
</feature>
<comment type="function">
    <text evidence="7">Mechanosensitive channel that participates in the regulation of osmotic pressure changes within the cell, opening in response to stretch forces in the membrane lipid bilayer, without the need for other proteins. Contributes to normal resistance to hypoosmotic shock. Forms an ion channel of 1.0 nanosiemens conductance with a slight preference for anions.</text>
</comment>
<evidence type="ECO:0000256" key="1">
    <source>
        <dbReference type="ARBA" id="ARBA00004651"/>
    </source>
</evidence>
<dbReference type="AlphaFoldDB" id="A0A7G8Q2C6"/>
<dbReference type="GO" id="GO:0005886">
    <property type="term" value="C:plasma membrane"/>
    <property type="evidence" value="ECO:0007669"/>
    <property type="project" value="UniProtKB-SubCell"/>
</dbReference>
<comment type="subcellular location">
    <subcellularLocation>
        <location evidence="7">Cell inner membrane</location>
        <topology evidence="7">Multi-pass membrane protein</topology>
    </subcellularLocation>
    <subcellularLocation>
        <location evidence="1">Cell membrane</location>
        <topology evidence="1">Multi-pass membrane protein</topology>
    </subcellularLocation>
</comment>
<dbReference type="SUPFAM" id="SSF82689">
    <property type="entry name" value="Mechanosensitive channel protein MscS (YggB), C-terminal domain"/>
    <property type="match status" value="1"/>
</dbReference>
<evidence type="ECO:0000256" key="9">
    <source>
        <dbReference type="SAM" id="SignalP"/>
    </source>
</evidence>
<dbReference type="EMBL" id="CP060412">
    <property type="protein sequence ID" value="QNK00934.1"/>
    <property type="molecule type" value="Genomic_DNA"/>
</dbReference>
<feature type="domain" description="Mechanosensitive ion channel MscS" evidence="10">
    <location>
        <begin position="365"/>
        <end position="431"/>
    </location>
</feature>
<dbReference type="InterPro" id="IPR008910">
    <property type="entry name" value="MSC_TM_helix"/>
</dbReference>
<dbReference type="PANTHER" id="PTHR30221">
    <property type="entry name" value="SMALL-CONDUCTANCE MECHANOSENSITIVE CHANNEL"/>
    <property type="match status" value="1"/>
</dbReference>
<dbReference type="GO" id="GO:0008381">
    <property type="term" value="F:mechanosensitive monoatomic ion channel activity"/>
    <property type="evidence" value="ECO:0007669"/>
    <property type="project" value="InterPro"/>
</dbReference>
<feature type="signal peptide" evidence="9">
    <location>
        <begin position="1"/>
        <end position="33"/>
    </location>
</feature>
<keyword evidence="9" id="KW-0732">Signal</keyword>
<keyword evidence="7" id="KW-0406">Ion transport</keyword>
<keyword evidence="7" id="KW-0813">Transport</keyword>
<evidence type="ECO:0000256" key="5">
    <source>
        <dbReference type="ARBA" id="ARBA00022989"/>
    </source>
</evidence>
<comment type="similarity">
    <text evidence="2 7">Belongs to the MscS (TC 1.A.23) family.</text>
</comment>
<accession>A0A7G8Q2C6</accession>
<feature type="transmembrane region" description="Helical" evidence="7">
    <location>
        <begin position="162"/>
        <end position="183"/>
    </location>
</feature>
<sequence length="545" mass="59904">MESTRNGWSRLVTLWQVAALLLLWTMAPMQAHADQSPPTATPSAPKPTASSPEATLRYFNRDIVTFRADFLGRSPELRAAAGAANIDRISAHSHADQVTFNDVPQGMLVMLDNEFVCIITPDDLDTLNSETMASVRARVSQTLTEAVQASDDSNSPKRLIQAVSWSALATLIVATFLLMLRWLGRHIDSALQRWLERRLLAIRNESARQFALSTRMIASWILRVVIWIVGLAAFAAWVRFVLAQFPYTQPWARVMRGWVLGTLRHWGESIADALPGIVTAIVILLVARVIAQAVSITFRGVQSGRFKLLAIDSELAEPTRKIVVAVIWLFAVAMAYPYLPGAQTEAFKGLSVLVGLMVSLGASGIIGQAAAGFTILYARTMKVGDVIKSGNTEGAVLQIGMFTTRLRTLTGVEVSIPNNVVLASQLQNYSRNPEGPGMWLTTTVTIGYDAPWRQVQQMLVDAAKATAHVHADPAPFVLQTALSDFYVEYLLHARIADNSLRLDILHELHSRIQDNFNTAGVQIMSPHYVGDPKEAKVVPPDHWNG</sequence>
<evidence type="ECO:0000256" key="8">
    <source>
        <dbReference type="SAM" id="MobiDB-lite"/>
    </source>
</evidence>
<dbReference type="InterPro" id="IPR023408">
    <property type="entry name" value="MscS_beta-dom_sf"/>
</dbReference>
<dbReference type="InterPro" id="IPR010920">
    <property type="entry name" value="LSM_dom_sf"/>
</dbReference>
<dbReference type="Gene3D" id="1.10.287.1260">
    <property type="match status" value="1"/>
</dbReference>
<feature type="chain" id="PRO_5028989328" description="Small-conductance mechanosensitive channel" evidence="9">
    <location>
        <begin position="34"/>
        <end position="545"/>
    </location>
</feature>
<evidence type="ECO:0000313" key="13">
    <source>
        <dbReference type="Proteomes" id="UP000515873"/>
    </source>
</evidence>
<keyword evidence="13" id="KW-1185">Reference proteome</keyword>
<dbReference type="SUPFAM" id="SSF50182">
    <property type="entry name" value="Sm-like ribonucleoproteins"/>
    <property type="match status" value="1"/>
</dbReference>
<proteinExistence type="inferred from homology"/>
<evidence type="ECO:0000256" key="3">
    <source>
        <dbReference type="ARBA" id="ARBA00022475"/>
    </source>
</evidence>
<evidence type="ECO:0000259" key="11">
    <source>
        <dbReference type="Pfam" id="PF21082"/>
    </source>
</evidence>
<name>A0A7G8Q2C6_9GAMM</name>
<gene>
    <name evidence="12" type="ORF">H8F01_17945</name>
</gene>
<protein>
    <recommendedName>
        <fullName evidence="7">Small-conductance mechanosensitive channel</fullName>
    </recommendedName>
</protein>
<dbReference type="Proteomes" id="UP000515873">
    <property type="component" value="Chromosome"/>
</dbReference>
<dbReference type="Gene3D" id="2.30.30.60">
    <property type="match status" value="1"/>
</dbReference>
<feature type="region of interest" description="Disordered" evidence="8">
    <location>
        <begin position="32"/>
        <end position="52"/>
    </location>
</feature>
<keyword evidence="5 7" id="KW-1133">Transmembrane helix</keyword>
<evidence type="ECO:0000259" key="10">
    <source>
        <dbReference type="Pfam" id="PF00924"/>
    </source>
</evidence>
<feature type="transmembrane region" description="Helical" evidence="7">
    <location>
        <begin position="322"/>
        <end position="339"/>
    </location>
</feature>
<feature type="transmembrane region" description="Helical" evidence="7">
    <location>
        <begin position="220"/>
        <end position="242"/>
    </location>
</feature>
<feature type="transmembrane region" description="Helical" evidence="7">
    <location>
        <begin position="273"/>
        <end position="301"/>
    </location>
</feature>
<dbReference type="RefSeq" id="WP_187056401.1">
    <property type="nucleotide sequence ID" value="NZ_CP060412.1"/>
</dbReference>
<dbReference type="Gene3D" id="3.30.70.100">
    <property type="match status" value="1"/>
</dbReference>
<dbReference type="PANTHER" id="PTHR30221:SF18">
    <property type="entry name" value="SLL0590 PROTEIN"/>
    <property type="match status" value="1"/>
</dbReference>
<keyword evidence="4 7" id="KW-0812">Transmembrane</keyword>
<feature type="domain" description="Mechanosensitive ion channel MscS C-terminal" evidence="11">
    <location>
        <begin position="441"/>
        <end position="523"/>
    </location>
</feature>
<dbReference type="Pfam" id="PF05552">
    <property type="entry name" value="MS_channel_1st_1"/>
    <property type="match status" value="1"/>
</dbReference>
<dbReference type="Pfam" id="PF00924">
    <property type="entry name" value="MS_channel_2nd"/>
    <property type="match status" value="1"/>
</dbReference>
<keyword evidence="7" id="KW-0407">Ion channel</keyword>
<evidence type="ECO:0000256" key="7">
    <source>
        <dbReference type="RuleBase" id="RU369025"/>
    </source>
</evidence>
<evidence type="ECO:0000313" key="12">
    <source>
        <dbReference type="EMBL" id="QNK00934.1"/>
    </source>
</evidence>
<dbReference type="InterPro" id="IPR049278">
    <property type="entry name" value="MS_channel_C"/>
</dbReference>
<dbReference type="InterPro" id="IPR011066">
    <property type="entry name" value="MscS_channel_C_sf"/>
</dbReference>
<dbReference type="InterPro" id="IPR045275">
    <property type="entry name" value="MscS_archaea/bacteria_type"/>
</dbReference>
<keyword evidence="7" id="KW-0997">Cell inner membrane</keyword>
<evidence type="ECO:0000256" key="4">
    <source>
        <dbReference type="ARBA" id="ARBA00022692"/>
    </source>
</evidence>
<dbReference type="Pfam" id="PF21082">
    <property type="entry name" value="MS_channel_3rd"/>
    <property type="match status" value="1"/>
</dbReference>
<keyword evidence="3" id="KW-1003">Cell membrane</keyword>
<evidence type="ECO:0000256" key="2">
    <source>
        <dbReference type="ARBA" id="ARBA00008017"/>
    </source>
</evidence>
<dbReference type="InterPro" id="IPR006685">
    <property type="entry name" value="MscS_channel_2nd"/>
</dbReference>
<dbReference type="KEGG" id="dtl:H8F01_17945"/>